<evidence type="ECO:0000313" key="1">
    <source>
        <dbReference type="EMBL" id="KRM86324.1"/>
    </source>
</evidence>
<gene>
    <name evidence="1" type="ORF">FD21_GL001657</name>
</gene>
<organism evidence="1 2">
    <name type="scientific">Liquorilactobacillus vini DSM 20605</name>
    <dbReference type="NCBI Taxonomy" id="1133569"/>
    <lineage>
        <taxon>Bacteria</taxon>
        <taxon>Bacillati</taxon>
        <taxon>Bacillota</taxon>
        <taxon>Bacilli</taxon>
        <taxon>Lactobacillales</taxon>
        <taxon>Lactobacillaceae</taxon>
        <taxon>Liquorilactobacillus</taxon>
    </lineage>
</organism>
<proteinExistence type="predicted"/>
<dbReference type="SUPFAM" id="SSF53639">
    <property type="entry name" value="AraD/HMP-PK domain-like"/>
    <property type="match status" value="1"/>
</dbReference>
<comment type="caution">
    <text evidence="1">The sequence shown here is derived from an EMBL/GenBank/DDBJ whole genome shotgun (WGS) entry which is preliminary data.</text>
</comment>
<dbReference type="Proteomes" id="UP000051576">
    <property type="component" value="Unassembled WGS sequence"/>
</dbReference>
<protein>
    <recommendedName>
        <fullName evidence="3">Rhamnulose-1-phosphate aldolase</fullName>
    </recommendedName>
</protein>
<accession>A0A0R2C8P4</accession>
<dbReference type="EMBL" id="AYYX01000053">
    <property type="protein sequence ID" value="KRM86324.1"/>
    <property type="molecule type" value="Genomic_DNA"/>
</dbReference>
<evidence type="ECO:0008006" key="3">
    <source>
        <dbReference type="Google" id="ProtNLM"/>
    </source>
</evidence>
<dbReference type="STRING" id="1133569.FD21_GL001657"/>
<dbReference type="InterPro" id="IPR036409">
    <property type="entry name" value="Aldolase_II/adducin_N_sf"/>
</dbReference>
<name>A0A0R2C8P4_9LACO</name>
<dbReference type="Gene3D" id="3.40.225.10">
    <property type="entry name" value="Class II aldolase/adducin N-terminal domain"/>
    <property type="match status" value="1"/>
</dbReference>
<dbReference type="PATRIC" id="fig|1133569.4.peg.1803"/>
<sequence length="67" mass="7470">MSEFVNSKFVKKISEIIYTSYTHGWDERNGGNVSLRIDGADLADYADVKKVNKTIDLGFDARTLAGQ</sequence>
<dbReference type="AlphaFoldDB" id="A0A0R2C8P4"/>
<reference evidence="1 2" key="1">
    <citation type="journal article" date="2015" name="Genome Announc.">
        <title>Expanding the biotechnology potential of lactobacilli through comparative genomics of 213 strains and associated genera.</title>
        <authorList>
            <person name="Sun Z."/>
            <person name="Harris H.M."/>
            <person name="McCann A."/>
            <person name="Guo C."/>
            <person name="Argimon S."/>
            <person name="Zhang W."/>
            <person name="Yang X."/>
            <person name="Jeffery I.B."/>
            <person name="Cooney J.C."/>
            <person name="Kagawa T.F."/>
            <person name="Liu W."/>
            <person name="Song Y."/>
            <person name="Salvetti E."/>
            <person name="Wrobel A."/>
            <person name="Rasinkangas P."/>
            <person name="Parkhill J."/>
            <person name="Rea M.C."/>
            <person name="O'Sullivan O."/>
            <person name="Ritari J."/>
            <person name="Douillard F.P."/>
            <person name="Paul Ross R."/>
            <person name="Yang R."/>
            <person name="Briner A.E."/>
            <person name="Felis G.E."/>
            <person name="de Vos W.M."/>
            <person name="Barrangou R."/>
            <person name="Klaenhammer T.R."/>
            <person name="Caufield P.W."/>
            <person name="Cui Y."/>
            <person name="Zhang H."/>
            <person name="O'Toole P.W."/>
        </authorList>
    </citation>
    <scope>NUCLEOTIDE SEQUENCE [LARGE SCALE GENOMIC DNA]</scope>
    <source>
        <strain evidence="1 2">DSM 20605</strain>
    </source>
</reference>
<dbReference type="eggNOG" id="COG0235">
    <property type="taxonomic scope" value="Bacteria"/>
</dbReference>
<keyword evidence="2" id="KW-1185">Reference proteome</keyword>
<evidence type="ECO:0000313" key="2">
    <source>
        <dbReference type="Proteomes" id="UP000051576"/>
    </source>
</evidence>